<dbReference type="InterPro" id="IPR003425">
    <property type="entry name" value="CCB3/YggT"/>
</dbReference>
<dbReference type="PANTHER" id="PTHR33219">
    <property type="entry name" value="YLMG HOMOLOG PROTEIN 2, CHLOROPLASTIC"/>
    <property type="match status" value="1"/>
</dbReference>
<dbReference type="Pfam" id="PF02325">
    <property type="entry name" value="CCB3_YggT"/>
    <property type="match status" value="1"/>
</dbReference>
<proteinExistence type="predicted"/>
<protein>
    <recommendedName>
        <fullName evidence="2">YGGT family protein</fullName>
    </recommendedName>
</protein>
<name>A0A7S3UCH8_9CHLO</name>
<dbReference type="PANTHER" id="PTHR33219:SF14">
    <property type="entry name" value="PROTEIN COFACTOR ASSEMBLY OF COMPLEX C SUBUNIT B CCB3, CHLOROPLASTIC-RELATED"/>
    <property type="match status" value="1"/>
</dbReference>
<dbReference type="GO" id="GO:0016020">
    <property type="term" value="C:membrane"/>
    <property type="evidence" value="ECO:0007669"/>
    <property type="project" value="InterPro"/>
</dbReference>
<evidence type="ECO:0008006" key="2">
    <source>
        <dbReference type="Google" id="ProtNLM"/>
    </source>
</evidence>
<reference evidence="1" key="1">
    <citation type="submission" date="2021-01" db="EMBL/GenBank/DDBJ databases">
        <authorList>
            <person name="Corre E."/>
            <person name="Pelletier E."/>
            <person name="Niang G."/>
            <person name="Scheremetjew M."/>
            <person name="Finn R."/>
            <person name="Kale V."/>
            <person name="Holt S."/>
            <person name="Cochrane G."/>
            <person name="Meng A."/>
            <person name="Brown T."/>
            <person name="Cohen L."/>
        </authorList>
    </citation>
    <scope>NUCLEOTIDE SEQUENCE</scope>
    <source>
        <strain evidence="1">CCMP1897</strain>
    </source>
</reference>
<accession>A0A7S3UCH8</accession>
<evidence type="ECO:0000313" key="1">
    <source>
        <dbReference type="EMBL" id="CAE0608217.1"/>
    </source>
</evidence>
<gene>
    <name evidence="1" type="ORF">PSAL00342_LOCUS2034</name>
</gene>
<dbReference type="EMBL" id="HBIS01002287">
    <property type="protein sequence ID" value="CAE0608217.1"/>
    <property type="molecule type" value="Transcribed_RNA"/>
</dbReference>
<dbReference type="GO" id="GO:0010020">
    <property type="term" value="P:chloroplast fission"/>
    <property type="evidence" value="ECO:0007669"/>
    <property type="project" value="TreeGrafter"/>
</dbReference>
<sequence>MVLAKRMEESRCAIWKAVRERMEDVQARRGDEKARWERKRRLEEIRTQVERKTEELLRAANQALKDFRVPQALMRPMVPLPMPKPGPVDSVLRRASFAAIIPGDTAVEQVFTMGVFSFLNIYNTLLIGRLILTWFPNPPQAVVSPLSTLCDPYLNLFRGLIPPLGGTLDLSPILAFFTLNLFTNAAAALPSDMPGTTARSMELRRQHRMMNPRSTDLPFMKRFAAEQERRKQRLAGQGPSQ</sequence>
<organism evidence="1">
    <name type="scientific">Picocystis salinarum</name>
    <dbReference type="NCBI Taxonomy" id="88271"/>
    <lineage>
        <taxon>Eukaryota</taxon>
        <taxon>Viridiplantae</taxon>
        <taxon>Chlorophyta</taxon>
        <taxon>Picocystophyceae</taxon>
        <taxon>Picocystales</taxon>
        <taxon>Picocystaceae</taxon>
        <taxon>Picocystis</taxon>
    </lineage>
</organism>
<dbReference type="AlphaFoldDB" id="A0A7S3UCH8"/>